<comment type="subcellular location">
    <subcellularLocation>
        <location evidence="1">Membrane</location>
        <topology evidence="1">Single-pass membrane protein</topology>
    </subcellularLocation>
</comment>
<dbReference type="GO" id="GO:0015979">
    <property type="term" value="P:photosynthesis"/>
    <property type="evidence" value="ECO:0007669"/>
    <property type="project" value="InterPro"/>
</dbReference>
<dbReference type="InterPro" id="IPR037266">
    <property type="entry name" value="PSII_PsbL_sf"/>
</dbReference>
<evidence type="ECO:0000256" key="1">
    <source>
        <dbReference type="ARBA" id="ARBA00004167"/>
    </source>
</evidence>
<keyword evidence="3 5" id="KW-1133">Transmembrane helix</keyword>
<keyword evidence="4 5" id="KW-0472">Membrane</keyword>
<evidence type="ECO:0000313" key="7">
    <source>
        <dbReference type="Proteomes" id="UP000775213"/>
    </source>
</evidence>
<gene>
    <name evidence="6" type="ORF">IEQ34_025264</name>
</gene>
<keyword evidence="2 5" id="KW-0812">Transmembrane</keyword>
<evidence type="ECO:0000256" key="4">
    <source>
        <dbReference type="ARBA" id="ARBA00023136"/>
    </source>
</evidence>
<protein>
    <submittedName>
        <fullName evidence="6">Uncharacterized protein</fullName>
    </submittedName>
</protein>
<evidence type="ECO:0000256" key="3">
    <source>
        <dbReference type="ARBA" id="ARBA00022989"/>
    </source>
</evidence>
<dbReference type="Pfam" id="PF02419">
    <property type="entry name" value="PsbL"/>
    <property type="match status" value="1"/>
</dbReference>
<feature type="transmembrane region" description="Helical" evidence="5">
    <location>
        <begin position="20"/>
        <end position="40"/>
    </location>
</feature>
<dbReference type="GO" id="GO:0005737">
    <property type="term" value="C:cytoplasm"/>
    <property type="evidence" value="ECO:0007669"/>
    <property type="project" value="UniProtKB-ARBA"/>
</dbReference>
<accession>A0AAV7FRB2</accession>
<evidence type="ECO:0000256" key="5">
    <source>
        <dbReference type="SAM" id="Phobius"/>
    </source>
</evidence>
<keyword evidence="7" id="KW-1185">Reference proteome</keyword>
<name>A0AAV7FRB2_DENCH</name>
<proteinExistence type="inferred from homology"/>
<dbReference type="SUPFAM" id="SSF161017">
    <property type="entry name" value="Photosystem II reaction center protein L, PsbL"/>
    <property type="match status" value="1"/>
</dbReference>
<reference evidence="6 7" key="1">
    <citation type="journal article" date="2021" name="Hortic Res">
        <title>Chromosome-scale assembly of the Dendrobium chrysotoxum genome enhances the understanding of orchid evolution.</title>
        <authorList>
            <person name="Zhang Y."/>
            <person name="Zhang G.Q."/>
            <person name="Zhang D."/>
            <person name="Liu X.D."/>
            <person name="Xu X.Y."/>
            <person name="Sun W.H."/>
            <person name="Yu X."/>
            <person name="Zhu X."/>
            <person name="Wang Z.W."/>
            <person name="Zhao X."/>
            <person name="Zhong W.Y."/>
            <person name="Chen H."/>
            <person name="Yin W.L."/>
            <person name="Huang T."/>
            <person name="Niu S.C."/>
            <person name="Liu Z.J."/>
        </authorList>
    </citation>
    <scope>NUCLEOTIDE SEQUENCE [LARGE SCALE GENOMIC DNA]</scope>
    <source>
        <strain evidence="6">Lindl</strain>
    </source>
</reference>
<dbReference type="InterPro" id="IPR003372">
    <property type="entry name" value="PSII_PsbL"/>
</dbReference>
<comment type="caution">
    <text evidence="6">The sequence shown here is derived from an EMBL/GenBank/DDBJ whole genome shotgun (WGS) entry which is preliminary data.</text>
</comment>
<dbReference type="EMBL" id="JAGFBR010000332">
    <property type="protein sequence ID" value="KAH0445907.1"/>
    <property type="molecule type" value="Genomic_DNA"/>
</dbReference>
<evidence type="ECO:0000313" key="6">
    <source>
        <dbReference type="EMBL" id="KAH0445907.1"/>
    </source>
</evidence>
<dbReference type="HAMAP" id="MF_01317">
    <property type="entry name" value="PSII_PsbL"/>
    <property type="match status" value="1"/>
</dbReference>
<dbReference type="GO" id="GO:0009539">
    <property type="term" value="C:photosystem II reaction center"/>
    <property type="evidence" value="ECO:0007669"/>
    <property type="project" value="InterPro"/>
</dbReference>
<dbReference type="Proteomes" id="UP000775213">
    <property type="component" value="Unassembled WGS sequence"/>
</dbReference>
<dbReference type="AlphaFoldDB" id="A0AAV7FRB2"/>
<sequence length="204" mass="22654">MTKPNPNKQSVELNRTSLYWGLLLIFVLAVELLLCYFSLLPEPYTPTGKLCSLLLCKSVQPKLSRRSAPNFRLQSEALQAKRPLVNTIGSNLSPLRGLSKVPAAKRSFATETTFRPTGPQSKPSVTHLGCEATYIGPFGTQIFSIKLEVGYSEPPLLLGLQLGELLQCFSYSCRTLSTGLRNSGTVGQVRLRSNLCYRRPYKDR</sequence>
<evidence type="ECO:0000256" key="2">
    <source>
        <dbReference type="ARBA" id="ARBA00022692"/>
    </source>
</evidence>
<organism evidence="6 7">
    <name type="scientific">Dendrobium chrysotoxum</name>
    <name type="common">Orchid</name>
    <dbReference type="NCBI Taxonomy" id="161865"/>
    <lineage>
        <taxon>Eukaryota</taxon>
        <taxon>Viridiplantae</taxon>
        <taxon>Streptophyta</taxon>
        <taxon>Embryophyta</taxon>
        <taxon>Tracheophyta</taxon>
        <taxon>Spermatophyta</taxon>
        <taxon>Magnoliopsida</taxon>
        <taxon>Liliopsida</taxon>
        <taxon>Asparagales</taxon>
        <taxon>Orchidaceae</taxon>
        <taxon>Epidendroideae</taxon>
        <taxon>Malaxideae</taxon>
        <taxon>Dendrobiinae</taxon>
        <taxon>Dendrobium</taxon>
    </lineage>
</organism>